<keyword evidence="1" id="KW-0732">Signal</keyword>
<dbReference type="Proteomes" id="UP000249542">
    <property type="component" value="Unassembled WGS sequence"/>
</dbReference>
<feature type="chain" id="PRO_5016012202" evidence="1">
    <location>
        <begin position="22"/>
        <end position="127"/>
    </location>
</feature>
<feature type="signal peptide" evidence="1">
    <location>
        <begin position="1"/>
        <end position="21"/>
    </location>
</feature>
<keyword evidence="3" id="KW-1185">Reference proteome</keyword>
<sequence length="127" mass="14971">MYYFKSVVIILLGVLSLNSCAQKATIVGVWEVKNDYYEAVYEIVEQDSKFFGKVHYYNDGTTTYEGKNEEEDYFLTDIEYKDGKYMNGKMYMPNGSFYNVNFTLKDKNTLQALMTVEEQPYTEIWTR</sequence>
<accession>A0A2W7IT15</accession>
<protein>
    <submittedName>
        <fullName evidence="2">Uncharacterized protein DUF2147</fullName>
    </submittedName>
</protein>
<comment type="caution">
    <text evidence="2">The sequence shown here is derived from an EMBL/GenBank/DDBJ whole genome shotgun (WGS) entry which is preliminary data.</text>
</comment>
<dbReference type="AlphaFoldDB" id="A0A2W7IT15"/>
<dbReference type="EMBL" id="QKYV01000002">
    <property type="protein sequence ID" value="PZW42607.1"/>
    <property type="molecule type" value="Genomic_DNA"/>
</dbReference>
<gene>
    <name evidence="2" type="ORF">LX95_00923</name>
</gene>
<dbReference type="Gene3D" id="2.40.128.520">
    <property type="match status" value="1"/>
</dbReference>
<evidence type="ECO:0000256" key="1">
    <source>
        <dbReference type="SAM" id="SignalP"/>
    </source>
</evidence>
<dbReference type="RefSeq" id="WP_170116580.1">
    <property type="nucleotide sequence ID" value="NZ_QKYV01000002.1"/>
</dbReference>
<evidence type="ECO:0000313" key="3">
    <source>
        <dbReference type="Proteomes" id="UP000249542"/>
    </source>
</evidence>
<organism evidence="2 3">
    <name type="scientific">Mesonia algae</name>
    <dbReference type="NCBI Taxonomy" id="213248"/>
    <lineage>
        <taxon>Bacteria</taxon>
        <taxon>Pseudomonadati</taxon>
        <taxon>Bacteroidota</taxon>
        <taxon>Flavobacteriia</taxon>
        <taxon>Flavobacteriales</taxon>
        <taxon>Flavobacteriaceae</taxon>
        <taxon>Mesonia</taxon>
    </lineage>
</organism>
<name>A0A2W7IT15_9FLAO</name>
<proteinExistence type="predicted"/>
<reference evidence="2 3" key="1">
    <citation type="submission" date="2018-06" db="EMBL/GenBank/DDBJ databases">
        <title>Genomic Encyclopedia of Archaeal and Bacterial Type Strains, Phase II (KMG-II): from individual species to whole genera.</title>
        <authorList>
            <person name="Goeker M."/>
        </authorList>
    </citation>
    <scope>NUCLEOTIDE SEQUENCE [LARGE SCALE GENOMIC DNA]</scope>
    <source>
        <strain evidence="2 3">DSM 15361</strain>
    </source>
</reference>
<evidence type="ECO:0000313" key="2">
    <source>
        <dbReference type="EMBL" id="PZW42607.1"/>
    </source>
</evidence>